<comment type="subcellular location">
    <subcellularLocation>
        <location evidence="1">Cell membrane</location>
        <topology evidence="1">Multi-pass membrane protein</topology>
    </subcellularLocation>
</comment>
<dbReference type="STRING" id="1220926.S2JD89"/>
<evidence type="ECO:0000256" key="4">
    <source>
        <dbReference type="ARBA" id="ARBA00022692"/>
    </source>
</evidence>
<dbReference type="PANTHER" id="PTHR33281">
    <property type="entry name" value="UPF0187 PROTEIN YNEE"/>
    <property type="match status" value="1"/>
</dbReference>
<feature type="transmembrane region" description="Helical" evidence="9">
    <location>
        <begin position="467"/>
        <end position="500"/>
    </location>
</feature>
<dbReference type="InParanoid" id="S2JD89"/>
<keyword evidence="4 9" id="KW-0812">Transmembrane</keyword>
<dbReference type="InterPro" id="IPR044669">
    <property type="entry name" value="YneE/VCCN1/2-like"/>
</dbReference>
<proteinExistence type="predicted"/>
<evidence type="ECO:0000256" key="7">
    <source>
        <dbReference type="ARBA" id="ARBA00023136"/>
    </source>
</evidence>
<dbReference type="EMBL" id="KE123989">
    <property type="protein sequence ID" value="EPB86407.1"/>
    <property type="molecule type" value="Genomic_DNA"/>
</dbReference>
<reference evidence="11" key="1">
    <citation type="submission" date="2013-05" db="EMBL/GenBank/DDBJ databases">
        <title>The Genome sequence of Mucor circinelloides f. circinelloides 1006PhL.</title>
        <authorList>
            <consortium name="The Broad Institute Genomics Platform"/>
            <person name="Cuomo C."/>
            <person name="Earl A."/>
            <person name="Findley K."/>
            <person name="Lee S.C."/>
            <person name="Walker B."/>
            <person name="Young S."/>
            <person name="Zeng Q."/>
            <person name="Gargeya S."/>
            <person name="Fitzgerald M."/>
            <person name="Haas B."/>
            <person name="Abouelleil A."/>
            <person name="Allen A.W."/>
            <person name="Alvarado L."/>
            <person name="Arachchi H.M."/>
            <person name="Berlin A.M."/>
            <person name="Chapman S.B."/>
            <person name="Gainer-Dewar J."/>
            <person name="Goldberg J."/>
            <person name="Griggs A."/>
            <person name="Gujja S."/>
            <person name="Hansen M."/>
            <person name="Howarth C."/>
            <person name="Imamovic A."/>
            <person name="Ireland A."/>
            <person name="Larimer J."/>
            <person name="McCowan C."/>
            <person name="Murphy C."/>
            <person name="Pearson M."/>
            <person name="Poon T.W."/>
            <person name="Priest M."/>
            <person name="Roberts A."/>
            <person name="Saif S."/>
            <person name="Shea T."/>
            <person name="Sisk P."/>
            <person name="Sykes S."/>
            <person name="Wortman J."/>
            <person name="Nusbaum C."/>
            <person name="Birren B."/>
        </authorList>
    </citation>
    <scope>NUCLEOTIDE SEQUENCE [LARGE SCALE GENOMIC DNA]</scope>
    <source>
        <strain evidence="11">1006PhL</strain>
    </source>
</reference>
<evidence type="ECO:0000256" key="8">
    <source>
        <dbReference type="SAM" id="MobiDB-lite"/>
    </source>
</evidence>
<keyword evidence="7 9" id="KW-0472">Membrane</keyword>
<dbReference type="OrthoDB" id="1368at2759"/>
<dbReference type="Proteomes" id="UP000014254">
    <property type="component" value="Unassembled WGS sequence"/>
</dbReference>
<dbReference type="PANTHER" id="PTHR33281:SF19">
    <property type="entry name" value="VOLTAGE-DEPENDENT ANION CHANNEL-FORMING PROTEIN YNEE"/>
    <property type="match status" value="1"/>
</dbReference>
<feature type="transmembrane region" description="Helical" evidence="9">
    <location>
        <begin position="44"/>
        <end position="67"/>
    </location>
</feature>
<evidence type="ECO:0008006" key="12">
    <source>
        <dbReference type="Google" id="ProtNLM"/>
    </source>
</evidence>
<dbReference type="VEuPathDB" id="FungiDB:HMPREF1544_06769"/>
<evidence type="ECO:0000256" key="2">
    <source>
        <dbReference type="ARBA" id="ARBA00022448"/>
    </source>
</evidence>
<feature type="region of interest" description="Disordered" evidence="8">
    <location>
        <begin position="318"/>
        <end position="348"/>
    </location>
</feature>
<sequence>MPPLQTHTVEGYSYLKKPTLLGSVSLYIKSQLVWPDVLRWKGSVLLPTLPGVIGMTAFSCLVCLFHLTFEISISVPVSVLGTVSVALGLLLAFRVNTAYDRYWEGRKLIQTVTATIRNVARQVWINIPEETEQDHLEKMRCVKLLLAFFVATKHHLRHEYGTHYYDLEVLLPPKWEPASSAKKNKTTVPEGKNMTQTTAKLNINLNDTVQPAVAGRSTSVDAPSAKKRRDFHVFDKAPAVMVSLTDSIKPKQHDGYMESDDPTHIANLRRSLIQQEFPNSDFVQASTAQIKSTLTGVDSELTIGDEEEQQVSRLLDEAVNLPPASAVPDLPRSEYDDDDNHGEGRSRTTAVDISKMGTKTQAEFHHIKNRIQNQHQKFKRRHLDHSEFTSEEDLPYQGDSDLSLPLEILFRVALYINQAKAANKIESTLVSVTTNSIDILVNSLTAFERIVHTPIPKAYNIHLKQAVVLYIFFLPFALVDSLAWIVAPVVALVSFTLFGIEAIGAEIENPFGYDDNDLPLNRYCDELKKEVEYIIYHIPTQSTSILLDGQ</sequence>
<dbReference type="Pfam" id="PF25539">
    <property type="entry name" value="Bestrophin_2"/>
    <property type="match status" value="2"/>
</dbReference>
<accession>S2JD89</accession>
<dbReference type="GO" id="GO:0005254">
    <property type="term" value="F:chloride channel activity"/>
    <property type="evidence" value="ECO:0007669"/>
    <property type="project" value="InterPro"/>
</dbReference>
<keyword evidence="3" id="KW-1003">Cell membrane</keyword>
<dbReference type="OMA" id="KMRCVKL"/>
<evidence type="ECO:0000256" key="3">
    <source>
        <dbReference type="ARBA" id="ARBA00022475"/>
    </source>
</evidence>
<dbReference type="AlphaFoldDB" id="S2JD89"/>
<keyword evidence="2" id="KW-0813">Transport</keyword>
<evidence type="ECO:0000313" key="10">
    <source>
        <dbReference type="EMBL" id="EPB86407.1"/>
    </source>
</evidence>
<gene>
    <name evidence="10" type="ORF">HMPREF1544_06769</name>
</gene>
<keyword evidence="6" id="KW-0406">Ion transport</keyword>
<keyword evidence="5 9" id="KW-1133">Transmembrane helix</keyword>
<dbReference type="eggNOG" id="ENOG502RYJ2">
    <property type="taxonomic scope" value="Eukaryota"/>
</dbReference>
<evidence type="ECO:0000256" key="9">
    <source>
        <dbReference type="SAM" id="Phobius"/>
    </source>
</evidence>
<feature type="transmembrane region" description="Helical" evidence="9">
    <location>
        <begin position="73"/>
        <end position="93"/>
    </location>
</feature>
<evidence type="ECO:0000256" key="6">
    <source>
        <dbReference type="ARBA" id="ARBA00023065"/>
    </source>
</evidence>
<evidence type="ECO:0000313" key="11">
    <source>
        <dbReference type="Proteomes" id="UP000014254"/>
    </source>
</evidence>
<protein>
    <recommendedName>
        <fullName evidence="12">Bestrophin, RFP-TM, chloride channel-domain-containing protein</fullName>
    </recommendedName>
</protein>
<organism evidence="10 11">
    <name type="scientific">Mucor circinelloides f. circinelloides (strain 1006PhL)</name>
    <name type="common">Mucormycosis agent</name>
    <name type="synonym">Calyptromyces circinelloides</name>
    <dbReference type="NCBI Taxonomy" id="1220926"/>
    <lineage>
        <taxon>Eukaryota</taxon>
        <taxon>Fungi</taxon>
        <taxon>Fungi incertae sedis</taxon>
        <taxon>Mucoromycota</taxon>
        <taxon>Mucoromycotina</taxon>
        <taxon>Mucoromycetes</taxon>
        <taxon>Mucorales</taxon>
        <taxon>Mucorineae</taxon>
        <taxon>Mucoraceae</taxon>
        <taxon>Mucor</taxon>
    </lineage>
</organism>
<name>S2JD89_MUCC1</name>
<evidence type="ECO:0000256" key="1">
    <source>
        <dbReference type="ARBA" id="ARBA00004651"/>
    </source>
</evidence>
<dbReference type="GO" id="GO:0005886">
    <property type="term" value="C:plasma membrane"/>
    <property type="evidence" value="ECO:0007669"/>
    <property type="project" value="UniProtKB-SubCell"/>
</dbReference>
<evidence type="ECO:0000256" key="5">
    <source>
        <dbReference type="ARBA" id="ARBA00022989"/>
    </source>
</evidence>
<keyword evidence="11" id="KW-1185">Reference proteome</keyword>